<comment type="similarity">
    <text evidence="1">Belongs to the glycosyltransferase 2 family.</text>
</comment>
<accession>A0A2R5ESK1</accession>
<dbReference type="AlphaFoldDB" id="A0A2R5ESK1"/>
<dbReference type="Gene3D" id="3.90.550.10">
    <property type="entry name" value="Spore Coat Polysaccharide Biosynthesis Protein SpsA, Chain A"/>
    <property type="match status" value="1"/>
</dbReference>
<dbReference type="InterPro" id="IPR001173">
    <property type="entry name" value="Glyco_trans_2-like"/>
</dbReference>
<protein>
    <recommendedName>
        <fullName evidence="2">Glycosyltransferase 2-like domain-containing protein</fullName>
    </recommendedName>
</protein>
<evidence type="ECO:0000259" key="2">
    <source>
        <dbReference type="Pfam" id="PF00535"/>
    </source>
</evidence>
<dbReference type="PANTHER" id="PTHR22916:SF3">
    <property type="entry name" value="UDP-GLCNAC:BETAGAL BETA-1,3-N-ACETYLGLUCOSAMINYLTRANSFERASE-LIKE PROTEIN 1"/>
    <property type="match status" value="1"/>
</dbReference>
<sequence>MSVYNSGNEKMLKTCIESIRNQSNSEWEMIICDDGSSDCTYELIKKLCQKDSRIIIIRNPTNMKASAARNRCLSLAVGQYIAIMDADDYSAANRLEAQFNYLENNAKVDFVGTGACLFDESGVWGTRIYAKQPVERDFLFVLPFVHASIMFRREALQNVGGYNESWKVVRSEDYDLIMRLYKAGYRGANMKQQLYHVREDQDAFRRRKYRYRWNEMIVRFEGFKGMGLLPAAWPYVIKPLIVGLIPHKFLQFLKEKHYNK</sequence>
<feature type="domain" description="Glycosyltransferase 2-like" evidence="2">
    <location>
        <begin position="1"/>
        <end position="159"/>
    </location>
</feature>
<dbReference type="EMBL" id="BDQX01000128">
    <property type="protein sequence ID" value="GBG08018.1"/>
    <property type="molecule type" value="Genomic_DNA"/>
</dbReference>
<evidence type="ECO:0000256" key="1">
    <source>
        <dbReference type="ARBA" id="ARBA00006739"/>
    </source>
</evidence>
<dbReference type="SUPFAM" id="SSF53448">
    <property type="entry name" value="Nucleotide-diphospho-sugar transferases"/>
    <property type="match status" value="1"/>
</dbReference>
<dbReference type="GO" id="GO:0016758">
    <property type="term" value="F:hexosyltransferase activity"/>
    <property type="evidence" value="ECO:0007669"/>
    <property type="project" value="UniProtKB-ARBA"/>
</dbReference>
<name>A0A2R5ESK1_9BACL</name>
<comment type="caution">
    <text evidence="3">The sequence shown here is derived from an EMBL/GenBank/DDBJ whole genome shotgun (WGS) entry which is preliminary data.</text>
</comment>
<gene>
    <name evidence="3" type="ORF">PAT3040_02585</name>
</gene>
<evidence type="ECO:0000313" key="3">
    <source>
        <dbReference type="EMBL" id="GBG08018.1"/>
    </source>
</evidence>
<evidence type="ECO:0000313" key="4">
    <source>
        <dbReference type="Proteomes" id="UP000245202"/>
    </source>
</evidence>
<dbReference type="Pfam" id="PF00535">
    <property type="entry name" value="Glycos_transf_2"/>
    <property type="match status" value="1"/>
</dbReference>
<dbReference type="Proteomes" id="UP000245202">
    <property type="component" value="Unassembled WGS sequence"/>
</dbReference>
<dbReference type="InterPro" id="IPR029044">
    <property type="entry name" value="Nucleotide-diphossugar_trans"/>
</dbReference>
<keyword evidence="4" id="KW-1185">Reference proteome</keyword>
<proteinExistence type="inferred from homology"/>
<dbReference type="PANTHER" id="PTHR22916">
    <property type="entry name" value="GLYCOSYLTRANSFERASE"/>
    <property type="match status" value="1"/>
</dbReference>
<reference evidence="3 4" key="1">
    <citation type="submission" date="2017-08" db="EMBL/GenBank/DDBJ databases">
        <title>Substantial Increase in Enzyme Production by Combined Drug-Resistance Mutations in Paenibacillus agaridevorans.</title>
        <authorList>
            <person name="Tanaka Y."/>
            <person name="Funane K."/>
            <person name="Hosaka T."/>
            <person name="Shiwa Y."/>
            <person name="Fujita N."/>
            <person name="Miyazaki T."/>
            <person name="Yoshikawa H."/>
            <person name="Murakami K."/>
            <person name="Kasahara K."/>
            <person name="Inaoka T."/>
            <person name="Hiraga Y."/>
            <person name="Ochi K."/>
        </authorList>
    </citation>
    <scope>NUCLEOTIDE SEQUENCE [LARGE SCALE GENOMIC DNA]</scope>
    <source>
        <strain evidence="3 4">T-3040</strain>
    </source>
</reference>
<organism evidence="3 4">
    <name type="scientific">Paenibacillus agaridevorans</name>
    <dbReference type="NCBI Taxonomy" id="171404"/>
    <lineage>
        <taxon>Bacteria</taxon>
        <taxon>Bacillati</taxon>
        <taxon>Bacillota</taxon>
        <taxon>Bacilli</taxon>
        <taxon>Bacillales</taxon>
        <taxon>Paenibacillaceae</taxon>
        <taxon>Paenibacillus</taxon>
    </lineage>
</organism>